<comment type="caution">
    <text evidence="1">The sequence shown here is derived from an EMBL/GenBank/DDBJ whole genome shotgun (WGS) entry which is preliminary data.</text>
</comment>
<keyword evidence="2" id="KW-1185">Reference proteome</keyword>
<reference evidence="1 2" key="1">
    <citation type="submission" date="2019-07" db="EMBL/GenBank/DDBJ databases">
        <title>Tepidimonas taiwanensis I1-1 draft genome.</title>
        <authorList>
            <person name="Da Costa M.S."/>
            <person name="Froufe H.J.C."/>
            <person name="Egas C."/>
            <person name="Albuquerque L."/>
        </authorList>
    </citation>
    <scope>NUCLEOTIDE SEQUENCE [LARGE SCALE GENOMIC DNA]</scope>
    <source>
        <strain evidence="1 2">I1-1</strain>
    </source>
</reference>
<evidence type="ECO:0000313" key="2">
    <source>
        <dbReference type="Proteomes" id="UP000317763"/>
    </source>
</evidence>
<proteinExistence type="predicted"/>
<gene>
    <name evidence="1" type="ORF">Ttaiw_02328</name>
</gene>
<organism evidence="1 2">
    <name type="scientific">Tepidimonas taiwanensis</name>
    <dbReference type="NCBI Taxonomy" id="307486"/>
    <lineage>
        <taxon>Bacteria</taxon>
        <taxon>Pseudomonadati</taxon>
        <taxon>Pseudomonadota</taxon>
        <taxon>Betaproteobacteria</taxon>
        <taxon>Burkholderiales</taxon>
        <taxon>Tepidimonas</taxon>
    </lineage>
</organism>
<sequence>MSGTTSMLRRIVRLERRDDGELLIFTHVEPMPGGGLRLLSNRNFRGEVVEVGRVEAREVERFWRTVIRIERSYGDRRGAP</sequence>
<dbReference type="AlphaFoldDB" id="A0A554X0I8"/>
<protein>
    <submittedName>
        <fullName evidence="1">Uncharacterized protein</fullName>
    </submittedName>
</protein>
<evidence type="ECO:0000313" key="1">
    <source>
        <dbReference type="EMBL" id="TSE29340.1"/>
    </source>
</evidence>
<dbReference type="RefSeq" id="WP_143898449.1">
    <property type="nucleotide sequence ID" value="NZ_CP083911.1"/>
</dbReference>
<accession>A0A554X0I8</accession>
<dbReference type="Proteomes" id="UP000317763">
    <property type="component" value="Unassembled WGS sequence"/>
</dbReference>
<dbReference type="EMBL" id="VJOM01000036">
    <property type="protein sequence ID" value="TSE29340.1"/>
    <property type="molecule type" value="Genomic_DNA"/>
</dbReference>
<name>A0A554X0I8_9BURK</name>